<dbReference type="AlphaFoldDB" id="A0A427YVW1"/>
<feature type="domain" description="Essential protein Yae1 N-terminal" evidence="3">
    <location>
        <begin position="41"/>
        <end position="79"/>
    </location>
</feature>
<name>A0A427YVW1_9TREE</name>
<evidence type="ECO:0000256" key="2">
    <source>
        <dbReference type="SAM" id="MobiDB-lite"/>
    </source>
</evidence>
<evidence type="ECO:0000259" key="3">
    <source>
        <dbReference type="Pfam" id="PF09811"/>
    </source>
</evidence>
<dbReference type="Proteomes" id="UP000279259">
    <property type="component" value="Unassembled WGS sequence"/>
</dbReference>
<evidence type="ECO:0000313" key="5">
    <source>
        <dbReference type="Proteomes" id="UP000279259"/>
    </source>
</evidence>
<comment type="caution">
    <text evidence="4">The sequence shown here is derived from an EMBL/GenBank/DDBJ whole genome shotgun (WGS) entry which is preliminary data.</text>
</comment>
<dbReference type="PANTHER" id="PTHR28532:SF1">
    <property type="entry name" value="ORAL CANCER OVEREXPRESSED 1"/>
    <property type="match status" value="1"/>
</dbReference>
<feature type="compositionally biased region" description="Low complexity" evidence="2">
    <location>
        <begin position="177"/>
        <end position="189"/>
    </location>
</feature>
<dbReference type="EMBL" id="RSCD01000001">
    <property type="protein sequence ID" value="RSH95278.1"/>
    <property type="molecule type" value="Genomic_DNA"/>
</dbReference>
<dbReference type="Pfam" id="PF09811">
    <property type="entry name" value="Yae1_N"/>
    <property type="match status" value="1"/>
</dbReference>
<reference evidence="4 5" key="1">
    <citation type="submission" date="2018-11" db="EMBL/GenBank/DDBJ databases">
        <title>Genome sequence of Saitozyma podzolica DSM 27192.</title>
        <authorList>
            <person name="Aliyu H."/>
            <person name="Gorte O."/>
            <person name="Ochsenreither K."/>
        </authorList>
    </citation>
    <scope>NUCLEOTIDE SEQUENCE [LARGE SCALE GENOMIC DNA]</scope>
    <source>
        <strain evidence="4 5">DSM 27192</strain>
    </source>
</reference>
<dbReference type="InterPro" id="IPR052436">
    <property type="entry name" value="LTO1_adapter"/>
</dbReference>
<evidence type="ECO:0000256" key="1">
    <source>
        <dbReference type="ARBA" id="ARBA00038090"/>
    </source>
</evidence>
<dbReference type="STRING" id="1890683.A0A427YVW1"/>
<comment type="similarity">
    <text evidence="1">Belongs to the LTO1 family.</text>
</comment>
<dbReference type="OrthoDB" id="48036at2759"/>
<evidence type="ECO:0000313" key="4">
    <source>
        <dbReference type="EMBL" id="RSH95278.1"/>
    </source>
</evidence>
<accession>A0A427YVW1</accession>
<protein>
    <recommendedName>
        <fullName evidence="3">Essential protein Yae1 N-terminal domain-containing protein</fullName>
    </recommendedName>
</protein>
<keyword evidence="5" id="KW-1185">Reference proteome</keyword>
<organism evidence="4 5">
    <name type="scientific">Saitozyma podzolica</name>
    <dbReference type="NCBI Taxonomy" id="1890683"/>
    <lineage>
        <taxon>Eukaryota</taxon>
        <taxon>Fungi</taxon>
        <taxon>Dikarya</taxon>
        <taxon>Basidiomycota</taxon>
        <taxon>Agaricomycotina</taxon>
        <taxon>Tremellomycetes</taxon>
        <taxon>Tremellales</taxon>
        <taxon>Trimorphomycetaceae</taxon>
        <taxon>Saitozyma</taxon>
    </lineage>
</organism>
<sequence>MDIDEPPHASHASHASHLPHVSHLDPFEHAGNLESTFYDEGYTSGFDHGRLHGLFEGRALGQEKCFELWEEVGYYEGFAGFWVGALTRSMEGRDGTLRKSNRKDERALSHAKQLLALISTFPTTNPTPSPTLILTPTPSAPQASGSPSGDGGDSLSARTYAVSGLSDADVHVPPTRPNGAGVDAPAAAEPEPDLPSLLGSIRGRYKLLCASLGARPRLVAAPNQDPAEGGLQGSDAAGEGGVVQGIEGPMKGVDTRRLRF</sequence>
<feature type="compositionally biased region" description="Low complexity" evidence="2">
    <location>
        <begin position="133"/>
        <end position="147"/>
    </location>
</feature>
<feature type="region of interest" description="Disordered" evidence="2">
    <location>
        <begin position="133"/>
        <end position="190"/>
    </location>
</feature>
<dbReference type="PANTHER" id="PTHR28532">
    <property type="entry name" value="GEO13458P1"/>
    <property type="match status" value="1"/>
</dbReference>
<proteinExistence type="inferred from homology"/>
<dbReference type="InterPro" id="IPR019191">
    <property type="entry name" value="Essential_protein_Yae1_N"/>
</dbReference>
<gene>
    <name evidence="4" type="ORF">EHS25_000364</name>
</gene>